<evidence type="ECO:0000256" key="1">
    <source>
        <dbReference type="ARBA" id="ARBA00022884"/>
    </source>
</evidence>
<feature type="region of interest" description="Disordered" evidence="4">
    <location>
        <begin position="313"/>
        <end position="335"/>
    </location>
</feature>
<dbReference type="Gene3D" id="3.30.70.330">
    <property type="match status" value="1"/>
</dbReference>
<dbReference type="HOGENOM" id="CLU_017928_1_0_1"/>
<dbReference type="Proteomes" id="UP000016088">
    <property type="component" value="Unassembled WGS sequence"/>
</dbReference>
<sequence length="563" mass="63811">MPLFLEEHAQYLKKYLEKALEPISDADAGVLSDYAMALLRHESSEEEVRQLCYSQLEDFLRQETVPFVDKIFDVLRERSYLEEAPEVAATVQTNDSPQYTDNYSFPPKHDAPVPNYIAPTPQNPNAFFPPIPPMMPMPMYPPPAMSDSRFMSENPGFYNPSSPAGIPPFPLPFPPTGHPSSYLKMKNKKRPTPRNDPYGSTQAGFGRRNFKGGPGFPMGQRPGRIALNDPTNTVLHVRNIPEEYMDEEKVNSFFSKFGVLEKVELDPQHHAAILTFTSHEAAQNAWSTPEPIFNNRFIKIFWYNSNRASQGWPAFRQDPSQVSSESPDVENQEDDDPTLLLQNEDFHKDIAEKQKLHEERMKRLEENKKALEELNIRKQELALQQLEQQKLLMSKMREVDPESNNKSQLLETQLAVLKAEAESLGIPVAGGKEIQAGASTNHHPSSSLASHRGSSTFRGRGRGAFSLASMSIDNRPTKIKLKNVTPEKNEALLQFVFSIGDYESIDELNPGERLINFQNRKAAERFYHGVLRNPFLKDVQLEWVAKSAIIPSQAPENMMEDQA</sequence>
<protein>
    <submittedName>
        <fullName evidence="6">RNA-binding protein</fullName>
    </submittedName>
</protein>
<dbReference type="Gene3D" id="1.20.1390.10">
    <property type="entry name" value="PWI domain"/>
    <property type="match status" value="1"/>
</dbReference>
<dbReference type="InterPro" id="IPR045137">
    <property type="entry name" value="RBM26/27"/>
</dbReference>
<dbReference type="GO" id="GO:1990477">
    <property type="term" value="C:MTREC complex"/>
    <property type="evidence" value="ECO:0007669"/>
    <property type="project" value="EnsemblFungi"/>
</dbReference>
<dbReference type="PANTHER" id="PTHR14398">
    <property type="entry name" value="RNA RECOGNITION RRM/RNP DOMAIN"/>
    <property type="match status" value="1"/>
</dbReference>
<accession>S9RBQ4</accession>
<dbReference type="Pfam" id="PF01480">
    <property type="entry name" value="PWI"/>
    <property type="match status" value="1"/>
</dbReference>
<feature type="domain" description="RRM" evidence="5">
    <location>
        <begin position="233"/>
        <end position="305"/>
    </location>
</feature>
<gene>
    <name evidence="6" type="ORF">SOCG_01771</name>
</gene>
<dbReference type="PANTHER" id="PTHR14398:SF0">
    <property type="entry name" value="ZINC FINGER PROTEIN SWM"/>
    <property type="match status" value="1"/>
</dbReference>
<organism evidence="6 7">
    <name type="scientific">Schizosaccharomyces octosporus (strain yFS286)</name>
    <name type="common">Fission yeast</name>
    <name type="synonym">Octosporomyces octosporus</name>
    <dbReference type="NCBI Taxonomy" id="483514"/>
    <lineage>
        <taxon>Eukaryota</taxon>
        <taxon>Fungi</taxon>
        <taxon>Dikarya</taxon>
        <taxon>Ascomycota</taxon>
        <taxon>Taphrinomycotina</taxon>
        <taxon>Schizosaccharomycetes</taxon>
        <taxon>Schizosaccharomycetales</taxon>
        <taxon>Schizosaccharomycetaceae</taxon>
        <taxon>Schizosaccharomyces</taxon>
    </lineage>
</organism>
<dbReference type="OMA" id="PSAKCAF"/>
<dbReference type="PROSITE" id="PS50102">
    <property type="entry name" value="RRM"/>
    <property type="match status" value="1"/>
</dbReference>
<dbReference type="OrthoDB" id="443401at2759"/>
<dbReference type="AlphaFoldDB" id="S9RBQ4"/>
<name>S9RBQ4_SCHOY</name>
<dbReference type="InterPro" id="IPR012677">
    <property type="entry name" value="Nucleotide-bd_a/b_plait_sf"/>
</dbReference>
<dbReference type="GO" id="GO:0016604">
    <property type="term" value="C:nuclear body"/>
    <property type="evidence" value="ECO:0007669"/>
    <property type="project" value="EnsemblFungi"/>
</dbReference>
<dbReference type="eggNOG" id="KOG2135">
    <property type="taxonomic scope" value="Eukaryota"/>
</dbReference>
<dbReference type="GO" id="GO:0003723">
    <property type="term" value="F:RNA binding"/>
    <property type="evidence" value="ECO:0007669"/>
    <property type="project" value="UniProtKB-UniRule"/>
</dbReference>
<dbReference type="EMBL" id="KE503208">
    <property type="protein sequence ID" value="EPX71554.1"/>
    <property type="molecule type" value="Genomic_DNA"/>
</dbReference>
<feature type="compositionally biased region" description="Polar residues" evidence="4">
    <location>
        <begin position="437"/>
        <end position="449"/>
    </location>
</feature>
<dbReference type="CDD" id="cd12257">
    <property type="entry name" value="RRM1_RBM26_like"/>
    <property type="match status" value="1"/>
</dbReference>
<evidence type="ECO:0000256" key="4">
    <source>
        <dbReference type="SAM" id="MobiDB-lite"/>
    </source>
</evidence>
<keyword evidence="7" id="KW-1185">Reference proteome</keyword>
<dbReference type="GO" id="GO:0033620">
    <property type="term" value="C:Mei2 nuclear dot complex"/>
    <property type="evidence" value="ECO:0007669"/>
    <property type="project" value="EnsemblFungi"/>
</dbReference>
<evidence type="ECO:0000313" key="7">
    <source>
        <dbReference type="Proteomes" id="UP000016088"/>
    </source>
</evidence>
<dbReference type="InterPro" id="IPR002483">
    <property type="entry name" value="PWI_dom"/>
</dbReference>
<dbReference type="VEuPathDB" id="FungiDB:SOCG_01771"/>
<dbReference type="Pfam" id="PF00076">
    <property type="entry name" value="RRM_1"/>
    <property type="match status" value="1"/>
</dbReference>
<reference evidence="6 7" key="1">
    <citation type="journal article" date="2011" name="Science">
        <title>Comparative functional genomics of the fission yeasts.</title>
        <authorList>
            <person name="Rhind N."/>
            <person name="Chen Z."/>
            <person name="Yassour M."/>
            <person name="Thompson D.A."/>
            <person name="Haas B.J."/>
            <person name="Habib N."/>
            <person name="Wapinski I."/>
            <person name="Roy S."/>
            <person name="Lin M.F."/>
            <person name="Heiman D.I."/>
            <person name="Young S.K."/>
            <person name="Furuya K."/>
            <person name="Guo Y."/>
            <person name="Pidoux A."/>
            <person name="Chen H.M."/>
            <person name="Robbertse B."/>
            <person name="Goldberg J.M."/>
            <person name="Aoki K."/>
            <person name="Bayne E.H."/>
            <person name="Berlin A.M."/>
            <person name="Desjardins C.A."/>
            <person name="Dobbs E."/>
            <person name="Dukaj L."/>
            <person name="Fan L."/>
            <person name="FitzGerald M.G."/>
            <person name="French C."/>
            <person name="Gujja S."/>
            <person name="Hansen K."/>
            <person name="Keifenheim D."/>
            <person name="Levin J.Z."/>
            <person name="Mosher R.A."/>
            <person name="Mueller C.A."/>
            <person name="Pfiffner J."/>
            <person name="Priest M."/>
            <person name="Russ C."/>
            <person name="Smialowska A."/>
            <person name="Swoboda P."/>
            <person name="Sykes S.M."/>
            <person name="Vaughn M."/>
            <person name="Vengrova S."/>
            <person name="Yoder R."/>
            <person name="Zeng Q."/>
            <person name="Allshire R."/>
            <person name="Baulcombe D."/>
            <person name="Birren B.W."/>
            <person name="Brown W."/>
            <person name="Ekwall K."/>
            <person name="Kellis M."/>
            <person name="Leatherwood J."/>
            <person name="Levin H."/>
            <person name="Margalit H."/>
            <person name="Martienssen R."/>
            <person name="Nieduszynski C.A."/>
            <person name="Spatafora J.W."/>
            <person name="Friedman N."/>
            <person name="Dalgaard J.Z."/>
            <person name="Baumann P."/>
            <person name="Niki H."/>
            <person name="Regev A."/>
            <person name="Nusbaum C."/>
        </authorList>
    </citation>
    <scope>NUCLEOTIDE SEQUENCE [LARGE SCALE GENOMIC DNA]</scope>
    <source>
        <strain evidence="7">yFS286</strain>
    </source>
</reference>
<evidence type="ECO:0000313" key="6">
    <source>
        <dbReference type="EMBL" id="EPX71554.1"/>
    </source>
</evidence>
<evidence type="ECO:0000256" key="2">
    <source>
        <dbReference type="PROSITE-ProRule" id="PRU00176"/>
    </source>
</evidence>
<dbReference type="GO" id="GO:0000785">
    <property type="term" value="C:chromatin"/>
    <property type="evidence" value="ECO:0007669"/>
    <property type="project" value="EnsemblFungi"/>
</dbReference>
<dbReference type="InterPro" id="IPR035979">
    <property type="entry name" value="RBD_domain_sf"/>
</dbReference>
<dbReference type="SMART" id="SM00360">
    <property type="entry name" value="RRM"/>
    <property type="match status" value="1"/>
</dbReference>
<dbReference type="InterPro" id="IPR000504">
    <property type="entry name" value="RRM_dom"/>
</dbReference>
<dbReference type="RefSeq" id="XP_013020178.1">
    <property type="nucleotide sequence ID" value="XM_013164724.1"/>
</dbReference>
<evidence type="ECO:0000259" key="5">
    <source>
        <dbReference type="PROSITE" id="PS50102"/>
    </source>
</evidence>
<evidence type="ECO:0000256" key="3">
    <source>
        <dbReference type="SAM" id="Coils"/>
    </source>
</evidence>
<keyword evidence="3" id="KW-0175">Coiled coil</keyword>
<dbReference type="GeneID" id="25030751"/>
<proteinExistence type="predicted"/>
<feature type="region of interest" description="Disordered" evidence="4">
    <location>
        <begin position="186"/>
        <end position="209"/>
    </location>
</feature>
<feature type="region of interest" description="Disordered" evidence="4">
    <location>
        <begin position="436"/>
        <end position="457"/>
    </location>
</feature>
<keyword evidence="1 2" id="KW-0694">RNA-binding</keyword>
<dbReference type="SUPFAM" id="SSF54928">
    <property type="entry name" value="RNA-binding domain, RBD"/>
    <property type="match status" value="1"/>
</dbReference>
<feature type="coiled-coil region" evidence="3">
    <location>
        <begin position="347"/>
        <end position="389"/>
    </location>
</feature>